<keyword evidence="4" id="KW-1185">Reference proteome</keyword>
<geneLocation type="plasmid" evidence="3 4">
    <name>unnamed2</name>
</geneLocation>
<feature type="compositionally biased region" description="Basic residues" evidence="1">
    <location>
        <begin position="9"/>
        <end position="18"/>
    </location>
</feature>
<sequence length="228" mass="23626">MSATTTTRARLRRMRRTPAAKVPAQQTKATKAAALRKATWAALRGQTPPAALAGEVRGAAAEAVPNRRLRWAAYNGSAAAAGHGLLTFATGDPWAGAALLGDAMASLVNVSVFAVTVGAAYVGWKVGAYASRILPGIASFLARPAGLIGAASWGQGTGELIQTALAELAPWPVLLAPLLIAGGAGYGLLILERRFTRSRRGRPVRWLARIPLATLTISSLLYAPGALL</sequence>
<proteinExistence type="predicted"/>
<keyword evidence="2" id="KW-0812">Transmembrane</keyword>
<dbReference type="RefSeq" id="WP_328966262.1">
    <property type="nucleotide sequence ID" value="NZ_CP108092.1"/>
</dbReference>
<evidence type="ECO:0008006" key="5">
    <source>
        <dbReference type="Google" id="ProtNLM"/>
    </source>
</evidence>
<evidence type="ECO:0000313" key="3">
    <source>
        <dbReference type="EMBL" id="WUQ18318.1"/>
    </source>
</evidence>
<evidence type="ECO:0000256" key="1">
    <source>
        <dbReference type="SAM" id="MobiDB-lite"/>
    </source>
</evidence>
<feature type="transmembrane region" description="Helical" evidence="2">
    <location>
        <begin position="133"/>
        <end position="153"/>
    </location>
</feature>
<evidence type="ECO:0000313" key="4">
    <source>
        <dbReference type="Proteomes" id="UP001432039"/>
    </source>
</evidence>
<gene>
    <name evidence="3" type="ORF">OG517_43675</name>
</gene>
<protein>
    <recommendedName>
        <fullName evidence="5">YIP1 family protein</fullName>
    </recommendedName>
</protein>
<evidence type="ECO:0000256" key="2">
    <source>
        <dbReference type="SAM" id="Phobius"/>
    </source>
</evidence>
<keyword evidence="3" id="KW-0614">Plasmid</keyword>
<feature type="transmembrane region" description="Helical" evidence="2">
    <location>
        <begin position="173"/>
        <end position="191"/>
    </location>
</feature>
<name>A0ABZ1TR25_STRVG</name>
<keyword evidence="2" id="KW-1133">Transmembrane helix</keyword>
<organism evidence="3 4">
    <name type="scientific">Streptomyces virginiae</name>
    <name type="common">Streptomyces cinnamonensis</name>
    <dbReference type="NCBI Taxonomy" id="1961"/>
    <lineage>
        <taxon>Bacteria</taxon>
        <taxon>Bacillati</taxon>
        <taxon>Actinomycetota</taxon>
        <taxon>Actinomycetes</taxon>
        <taxon>Kitasatosporales</taxon>
        <taxon>Streptomycetaceae</taxon>
        <taxon>Streptomyces</taxon>
    </lineage>
</organism>
<dbReference type="EMBL" id="CP108092">
    <property type="protein sequence ID" value="WUQ18318.1"/>
    <property type="molecule type" value="Genomic_DNA"/>
</dbReference>
<accession>A0ABZ1TR25</accession>
<dbReference type="Proteomes" id="UP001432039">
    <property type="component" value="Plasmid unnamed2"/>
</dbReference>
<feature type="transmembrane region" description="Helical" evidence="2">
    <location>
        <begin position="103"/>
        <end position="124"/>
    </location>
</feature>
<keyword evidence="2" id="KW-0472">Membrane</keyword>
<reference evidence="3" key="1">
    <citation type="submission" date="2022-10" db="EMBL/GenBank/DDBJ databases">
        <title>The complete genomes of actinobacterial strains from the NBC collection.</title>
        <authorList>
            <person name="Joergensen T.S."/>
            <person name="Alvarez Arevalo M."/>
            <person name="Sterndorff E.B."/>
            <person name="Faurdal D."/>
            <person name="Vuksanovic O."/>
            <person name="Mourched A.-S."/>
            <person name="Charusanti P."/>
            <person name="Shaw S."/>
            <person name="Blin K."/>
            <person name="Weber T."/>
        </authorList>
    </citation>
    <scope>NUCLEOTIDE SEQUENCE</scope>
    <source>
        <strain evidence="3">NBC_00248</strain>
        <plasmid evidence="3">unnamed2</plasmid>
    </source>
</reference>
<feature type="region of interest" description="Disordered" evidence="1">
    <location>
        <begin position="1"/>
        <end position="26"/>
    </location>
</feature>
<feature type="transmembrane region" description="Helical" evidence="2">
    <location>
        <begin position="71"/>
        <end position="91"/>
    </location>
</feature>